<accession>A0A0D7B290</accession>
<feature type="compositionally biased region" description="Basic residues" evidence="1">
    <location>
        <begin position="104"/>
        <end position="119"/>
    </location>
</feature>
<feature type="compositionally biased region" description="Low complexity" evidence="1">
    <location>
        <begin position="36"/>
        <end position="53"/>
    </location>
</feature>
<reference evidence="2 3" key="1">
    <citation type="journal article" date="2015" name="Fungal Genet. Biol.">
        <title>Evolution of novel wood decay mechanisms in Agaricales revealed by the genome sequences of Fistulina hepatica and Cylindrobasidium torrendii.</title>
        <authorList>
            <person name="Floudas D."/>
            <person name="Held B.W."/>
            <person name="Riley R."/>
            <person name="Nagy L.G."/>
            <person name="Koehler G."/>
            <person name="Ransdell A.S."/>
            <person name="Younus H."/>
            <person name="Chow J."/>
            <person name="Chiniquy J."/>
            <person name="Lipzen A."/>
            <person name="Tritt A."/>
            <person name="Sun H."/>
            <person name="Haridas S."/>
            <person name="LaButti K."/>
            <person name="Ohm R.A."/>
            <person name="Kues U."/>
            <person name="Blanchette R.A."/>
            <person name="Grigoriev I.V."/>
            <person name="Minto R.E."/>
            <person name="Hibbett D.S."/>
        </authorList>
    </citation>
    <scope>NUCLEOTIDE SEQUENCE [LARGE SCALE GENOMIC DNA]</scope>
    <source>
        <strain evidence="2 3">FP15055 ss-10</strain>
    </source>
</reference>
<sequence length="133" mass="15259">YVMRRCRHLSSPAALELEQLLRDCPIDWRDLPRSPCPSLTSETSSSSSSSDSLPKIYFQPIQPARKHPRSVDTSDINTRPAKYHSGALKNATRESIHTVEEARPRKKLRLSPRVTRKPVRVSTQQSCRRPAWR</sequence>
<proteinExistence type="predicted"/>
<organism evidence="2 3">
    <name type="scientific">Cylindrobasidium torrendii FP15055 ss-10</name>
    <dbReference type="NCBI Taxonomy" id="1314674"/>
    <lineage>
        <taxon>Eukaryota</taxon>
        <taxon>Fungi</taxon>
        <taxon>Dikarya</taxon>
        <taxon>Basidiomycota</taxon>
        <taxon>Agaricomycotina</taxon>
        <taxon>Agaricomycetes</taxon>
        <taxon>Agaricomycetidae</taxon>
        <taxon>Agaricales</taxon>
        <taxon>Marasmiineae</taxon>
        <taxon>Physalacriaceae</taxon>
        <taxon>Cylindrobasidium</taxon>
    </lineage>
</organism>
<feature type="compositionally biased region" description="Basic and acidic residues" evidence="1">
    <location>
        <begin position="91"/>
        <end position="103"/>
    </location>
</feature>
<dbReference type="AlphaFoldDB" id="A0A0D7B290"/>
<evidence type="ECO:0000313" key="3">
    <source>
        <dbReference type="Proteomes" id="UP000054007"/>
    </source>
</evidence>
<keyword evidence="3" id="KW-1185">Reference proteome</keyword>
<name>A0A0D7B290_9AGAR</name>
<evidence type="ECO:0000256" key="1">
    <source>
        <dbReference type="SAM" id="MobiDB-lite"/>
    </source>
</evidence>
<dbReference type="Proteomes" id="UP000054007">
    <property type="component" value="Unassembled WGS sequence"/>
</dbReference>
<dbReference type="EMBL" id="KN880626">
    <property type="protein sequence ID" value="KIY64617.1"/>
    <property type="molecule type" value="Genomic_DNA"/>
</dbReference>
<protein>
    <submittedName>
        <fullName evidence="2">Uncharacterized protein</fullName>
    </submittedName>
</protein>
<feature type="non-terminal residue" evidence="2">
    <location>
        <position position="1"/>
    </location>
</feature>
<feature type="region of interest" description="Disordered" evidence="1">
    <location>
        <begin position="27"/>
        <end position="133"/>
    </location>
</feature>
<evidence type="ECO:0000313" key="2">
    <source>
        <dbReference type="EMBL" id="KIY64617.1"/>
    </source>
</evidence>
<gene>
    <name evidence="2" type="ORF">CYLTODRAFT_425027</name>
</gene>